<dbReference type="SMART" id="SM00382">
    <property type="entry name" value="AAA"/>
    <property type="match status" value="1"/>
</dbReference>
<evidence type="ECO:0000256" key="3">
    <source>
        <dbReference type="ARBA" id="ARBA00022741"/>
    </source>
</evidence>
<dbReference type="RefSeq" id="WP_271089898.1">
    <property type="nucleotide sequence ID" value="NZ_JAPJZH010000007.1"/>
</dbReference>
<feature type="domain" description="ABC transporter" evidence="5">
    <location>
        <begin position="9"/>
        <end position="256"/>
    </location>
</feature>
<keyword evidence="7" id="KW-1185">Reference proteome</keyword>
<dbReference type="CDD" id="cd03219">
    <property type="entry name" value="ABC_Mj1267_LivG_branched"/>
    <property type="match status" value="1"/>
</dbReference>
<dbReference type="PROSITE" id="PS00211">
    <property type="entry name" value="ABC_TRANSPORTER_1"/>
    <property type="match status" value="1"/>
</dbReference>
<comment type="caution">
    <text evidence="6">The sequence shown here is derived from an EMBL/GenBank/DDBJ whole genome shotgun (WGS) entry which is preliminary data.</text>
</comment>
<dbReference type="InterPro" id="IPR017871">
    <property type="entry name" value="ABC_transporter-like_CS"/>
</dbReference>
<evidence type="ECO:0000313" key="7">
    <source>
        <dbReference type="Proteomes" id="UP001148313"/>
    </source>
</evidence>
<evidence type="ECO:0000256" key="4">
    <source>
        <dbReference type="ARBA" id="ARBA00022840"/>
    </source>
</evidence>
<dbReference type="EMBL" id="JAPJZH010000007">
    <property type="protein sequence ID" value="MDA4846171.1"/>
    <property type="molecule type" value="Genomic_DNA"/>
</dbReference>
<dbReference type="Gene3D" id="3.40.50.300">
    <property type="entry name" value="P-loop containing nucleotide triphosphate hydrolases"/>
    <property type="match status" value="1"/>
</dbReference>
<name>A0ABT4VN80_9HYPH</name>
<keyword evidence="4 6" id="KW-0067">ATP-binding</keyword>
<dbReference type="PANTHER" id="PTHR45772">
    <property type="entry name" value="CONSERVED COMPONENT OF ABC TRANSPORTER FOR NATURAL AMINO ACIDS-RELATED"/>
    <property type="match status" value="1"/>
</dbReference>
<accession>A0ABT4VN80</accession>
<dbReference type="PROSITE" id="PS50893">
    <property type="entry name" value="ABC_TRANSPORTER_2"/>
    <property type="match status" value="1"/>
</dbReference>
<dbReference type="SUPFAM" id="SSF52540">
    <property type="entry name" value="P-loop containing nucleoside triphosphate hydrolases"/>
    <property type="match status" value="1"/>
</dbReference>
<dbReference type="InterPro" id="IPR027417">
    <property type="entry name" value="P-loop_NTPase"/>
</dbReference>
<dbReference type="InterPro" id="IPR051120">
    <property type="entry name" value="ABC_AA/LPS_Transport"/>
</dbReference>
<evidence type="ECO:0000259" key="5">
    <source>
        <dbReference type="PROSITE" id="PS50893"/>
    </source>
</evidence>
<dbReference type="GO" id="GO:0005524">
    <property type="term" value="F:ATP binding"/>
    <property type="evidence" value="ECO:0007669"/>
    <property type="project" value="UniProtKB-KW"/>
</dbReference>
<protein>
    <submittedName>
        <fullName evidence="6">ABC transporter ATP-binding protein</fullName>
    </submittedName>
</protein>
<dbReference type="PANTHER" id="PTHR45772:SF9">
    <property type="entry name" value="CONSERVED COMPONENT OF ABC TRANSPORTER FOR NATURAL AMINO ACIDS"/>
    <property type="match status" value="1"/>
</dbReference>
<dbReference type="Pfam" id="PF00005">
    <property type="entry name" value="ABC_tran"/>
    <property type="match status" value="1"/>
</dbReference>
<reference evidence="6" key="1">
    <citation type="submission" date="2022-11" db="EMBL/GenBank/DDBJ databases">
        <title>Hoeflea poritis sp. nov., isolated from scleractinian coral Porites lutea.</title>
        <authorList>
            <person name="Zhang G."/>
            <person name="Wei Q."/>
            <person name="Cai L."/>
        </authorList>
    </citation>
    <scope>NUCLEOTIDE SEQUENCE</scope>
    <source>
        <strain evidence="6">E7-10</strain>
    </source>
</reference>
<evidence type="ECO:0000256" key="1">
    <source>
        <dbReference type="ARBA" id="ARBA00005417"/>
    </source>
</evidence>
<dbReference type="InterPro" id="IPR003439">
    <property type="entry name" value="ABC_transporter-like_ATP-bd"/>
</dbReference>
<sequence>MTAAAPDLLETRDVSVSFGGFKAVDRVSLNVKEGSITGLIGPNGAGKSTLFNAIVGEQACDSGSIRFRGKEIGGLTPDGVYHHGLARTFQIPKPFAAMSVFENLMLAAPDQPGEHFWVPVVARRRIDRRESEIAERAREVLAFTTLESVAEEAAGQLSGGQQKLLELARVLMSTPKMIMLDEPAAGVNPTLTRVLIEKIEQLNADGCTFLVIEHDMDLVMRHCHTIVAMSNGRIIYEGDAAGAQSNETLLNAYLGATVDA</sequence>
<dbReference type="InterPro" id="IPR003593">
    <property type="entry name" value="AAA+_ATPase"/>
</dbReference>
<keyword evidence="3" id="KW-0547">Nucleotide-binding</keyword>
<dbReference type="Proteomes" id="UP001148313">
    <property type="component" value="Unassembled WGS sequence"/>
</dbReference>
<evidence type="ECO:0000313" key="6">
    <source>
        <dbReference type="EMBL" id="MDA4846171.1"/>
    </source>
</evidence>
<comment type="similarity">
    <text evidence="1">Belongs to the ABC transporter superfamily.</text>
</comment>
<keyword evidence="2" id="KW-0813">Transport</keyword>
<evidence type="ECO:0000256" key="2">
    <source>
        <dbReference type="ARBA" id="ARBA00022448"/>
    </source>
</evidence>
<proteinExistence type="inferred from homology"/>
<organism evidence="6 7">
    <name type="scientific">Hoeflea poritis</name>
    <dbReference type="NCBI Taxonomy" id="2993659"/>
    <lineage>
        <taxon>Bacteria</taxon>
        <taxon>Pseudomonadati</taxon>
        <taxon>Pseudomonadota</taxon>
        <taxon>Alphaproteobacteria</taxon>
        <taxon>Hyphomicrobiales</taxon>
        <taxon>Rhizobiaceae</taxon>
        <taxon>Hoeflea</taxon>
    </lineage>
</organism>
<gene>
    <name evidence="6" type="ORF">OOZ53_12470</name>
</gene>